<gene>
    <name evidence="16" type="ORF">BOVATA_023330</name>
</gene>
<keyword evidence="9" id="KW-0862">Zinc</keyword>
<evidence type="ECO:0000256" key="8">
    <source>
        <dbReference type="ARBA" id="ARBA00022786"/>
    </source>
</evidence>
<evidence type="ECO:0000256" key="13">
    <source>
        <dbReference type="SAM" id="MobiDB-lite"/>
    </source>
</evidence>
<evidence type="ECO:0000313" key="16">
    <source>
        <dbReference type="EMBL" id="GBE60840.1"/>
    </source>
</evidence>
<evidence type="ECO:0000256" key="3">
    <source>
        <dbReference type="ARBA" id="ARBA00012483"/>
    </source>
</evidence>
<dbReference type="GO" id="GO:0008270">
    <property type="term" value="F:zinc ion binding"/>
    <property type="evidence" value="ECO:0007669"/>
    <property type="project" value="UniProtKB-KW"/>
</dbReference>
<keyword evidence="6" id="KW-0479">Metal-binding</keyword>
<dbReference type="EC" id="2.3.2.27" evidence="3"/>
<dbReference type="GO" id="GO:0016020">
    <property type="term" value="C:membrane"/>
    <property type="evidence" value="ECO:0007669"/>
    <property type="project" value="UniProtKB-SubCell"/>
</dbReference>
<keyword evidence="8" id="KW-0833">Ubl conjugation pathway</keyword>
<dbReference type="Proteomes" id="UP000236319">
    <property type="component" value="Unassembled WGS sequence"/>
</dbReference>
<dbReference type="GeneID" id="39874610"/>
<evidence type="ECO:0000256" key="14">
    <source>
        <dbReference type="SAM" id="Phobius"/>
    </source>
</evidence>
<keyword evidence="5 14" id="KW-0812">Transmembrane</keyword>
<feature type="region of interest" description="Disordered" evidence="13">
    <location>
        <begin position="1"/>
        <end position="32"/>
    </location>
</feature>
<dbReference type="InterPro" id="IPR013083">
    <property type="entry name" value="Znf_RING/FYVE/PHD"/>
</dbReference>
<dbReference type="SUPFAM" id="SSF57850">
    <property type="entry name" value="RING/U-box"/>
    <property type="match status" value="1"/>
</dbReference>
<evidence type="ECO:0000256" key="9">
    <source>
        <dbReference type="ARBA" id="ARBA00022833"/>
    </source>
</evidence>
<evidence type="ECO:0000256" key="7">
    <source>
        <dbReference type="ARBA" id="ARBA00022771"/>
    </source>
</evidence>
<dbReference type="PROSITE" id="PS50089">
    <property type="entry name" value="ZF_RING_2"/>
    <property type="match status" value="1"/>
</dbReference>
<keyword evidence="11 14" id="KW-0472">Membrane</keyword>
<dbReference type="VEuPathDB" id="PiroplasmaDB:BOVATA_023330"/>
<feature type="region of interest" description="Disordered" evidence="13">
    <location>
        <begin position="258"/>
        <end position="280"/>
    </location>
</feature>
<dbReference type="RefSeq" id="XP_028867083.1">
    <property type="nucleotide sequence ID" value="XM_029011250.1"/>
</dbReference>
<sequence>MAEALLWPTPPPEASVDDDPEQNESYAPPPVVPAPARTFNLFHYINTTSLRNSMADVEPDPEDPDVQRLVANRNFVIRTLVYIHLCSALVACGLIVWTVVGYEIRLYEHQRSPSQCLLLFWLVRMLVNVCLNVWAIRYHCHNLPDPKAWLFCMKLYNAGSILWLVSAVWYTMLYPRETLWSFSCRMCYFMIWMTILGYFSPRMALDLCTLFLSLIVFGLIRIRAQGSLTPGLTRKMMAKLEVDRFENVAERIKNGETRAMSPGCSRADTPNESGDAGMAVPIPVGESADSKNASAAPTPRPAATNAVAVLDRLCAICIVEITDREKIYVMPCDIRHLFHRDCLKKWFKRSRICPICRVNVADVIRKDNAKLQLGTTVL</sequence>
<dbReference type="GO" id="GO:0061630">
    <property type="term" value="F:ubiquitin protein ligase activity"/>
    <property type="evidence" value="ECO:0007669"/>
    <property type="project" value="UniProtKB-EC"/>
</dbReference>
<feature type="transmembrane region" description="Helical" evidence="14">
    <location>
        <begin position="204"/>
        <end position="222"/>
    </location>
</feature>
<evidence type="ECO:0000256" key="1">
    <source>
        <dbReference type="ARBA" id="ARBA00000900"/>
    </source>
</evidence>
<dbReference type="GO" id="GO:0006511">
    <property type="term" value="P:ubiquitin-dependent protein catabolic process"/>
    <property type="evidence" value="ECO:0007669"/>
    <property type="project" value="TreeGrafter"/>
</dbReference>
<evidence type="ECO:0000256" key="10">
    <source>
        <dbReference type="ARBA" id="ARBA00022989"/>
    </source>
</evidence>
<dbReference type="Pfam" id="PF13639">
    <property type="entry name" value="zf-RING_2"/>
    <property type="match status" value="1"/>
</dbReference>
<keyword evidence="10 14" id="KW-1133">Transmembrane helix</keyword>
<keyword evidence="7 12" id="KW-0863">Zinc-finger</keyword>
<comment type="subcellular location">
    <subcellularLocation>
        <location evidence="2">Membrane</location>
        <topology evidence="2">Multi-pass membrane protein</topology>
    </subcellularLocation>
</comment>
<organism evidence="16 17">
    <name type="scientific">Babesia ovata</name>
    <dbReference type="NCBI Taxonomy" id="189622"/>
    <lineage>
        <taxon>Eukaryota</taxon>
        <taxon>Sar</taxon>
        <taxon>Alveolata</taxon>
        <taxon>Apicomplexa</taxon>
        <taxon>Aconoidasida</taxon>
        <taxon>Piroplasmida</taxon>
        <taxon>Babesiidae</taxon>
        <taxon>Babesia</taxon>
    </lineage>
</organism>
<name>A0A2H6KCW4_9APIC</name>
<evidence type="ECO:0000256" key="5">
    <source>
        <dbReference type="ARBA" id="ARBA00022692"/>
    </source>
</evidence>
<comment type="catalytic activity">
    <reaction evidence="1">
        <text>S-ubiquitinyl-[E2 ubiquitin-conjugating enzyme]-L-cysteine + [acceptor protein]-L-lysine = [E2 ubiquitin-conjugating enzyme]-L-cysteine + N(6)-ubiquitinyl-[acceptor protein]-L-lysine.</text>
        <dbReference type="EC" id="2.3.2.27"/>
    </reaction>
</comment>
<dbReference type="GO" id="GO:0016567">
    <property type="term" value="P:protein ubiquitination"/>
    <property type="evidence" value="ECO:0007669"/>
    <property type="project" value="TreeGrafter"/>
</dbReference>
<accession>A0A2H6KCW4</accession>
<evidence type="ECO:0000256" key="12">
    <source>
        <dbReference type="PROSITE-ProRule" id="PRU00175"/>
    </source>
</evidence>
<dbReference type="SMART" id="SM00744">
    <property type="entry name" value="RINGv"/>
    <property type="match status" value="1"/>
</dbReference>
<evidence type="ECO:0000256" key="6">
    <source>
        <dbReference type="ARBA" id="ARBA00022723"/>
    </source>
</evidence>
<reference evidence="16 17" key="1">
    <citation type="journal article" date="2017" name="BMC Genomics">
        <title>Whole-genome assembly of Babesia ovata and comparative genomics between closely related pathogens.</title>
        <authorList>
            <person name="Yamagishi J."/>
            <person name="Asada M."/>
            <person name="Hakimi H."/>
            <person name="Tanaka T.Q."/>
            <person name="Sugimoto C."/>
            <person name="Kawazu S."/>
        </authorList>
    </citation>
    <scope>NUCLEOTIDE SEQUENCE [LARGE SCALE GENOMIC DNA]</scope>
    <source>
        <strain evidence="16 17">Miyake</strain>
    </source>
</reference>
<evidence type="ECO:0000313" key="17">
    <source>
        <dbReference type="Proteomes" id="UP000236319"/>
    </source>
</evidence>
<feature type="domain" description="RING-type" evidence="15">
    <location>
        <begin position="314"/>
        <end position="357"/>
    </location>
</feature>
<dbReference type="PANTHER" id="PTHR45977">
    <property type="entry name" value="TARGET OF ERK KINASE MPK-1"/>
    <property type="match status" value="1"/>
</dbReference>
<feature type="transmembrane region" description="Helical" evidence="14">
    <location>
        <begin position="116"/>
        <end position="136"/>
    </location>
</feature>
<keyword evidence="4" id="KW-0808">Transferase</keyword>
<proteinExistence type="predicted"/>
<feature type="transmembrane region" description="Helical" evidence="14">
    <location>
        <begin position="81"/>
        <end position="104"/>
    </location>
</feature>
<dbReference type="Gene3D" id="3.30.40.10">
    <property type="entry name" value="Zinc/RING finger domain, C3HC4 (zinc finger)"/>
    <property type="match status" value="1"/>
</dbReference>
<comment type="caution">
    <text evidence="16">The sequence shown here is derived from an EMBL/GenBank/DDBJ whole genome shotgun (WGS) entry which is preliminary data.</text>
</comment>
<dbReference type="EMBL" id="BDSA01000002">
    <property type="protein sequence ID" value="GBE60840.1"/>
    <property type="molecule type" value="Genomic_DNA"/>
</dbReference>
<evidence type="ECO:0000256" key="4">
    <source>
        <dbReference type="ARBA" id="ARBA00022679"/>
    </source>
</evidence>
<dbReference type="OrthoDB" id="21204at2759"/>
<dbReference type="InterPro" id="IPR011016">
    <property type="entry name" value="Znf_RING-CH"/>
</dbReference>
<evidence type="ECO:0000259" key="15">
    <source>
        <dbReference type="PROSITE" id="PS50089"/>
    </source>
</evidence>
<dbReference type="PANTHER" id="PTHR45977:SF13">
    <property type="entry name" value="GB|AAF27103.1"/>
    <property type="match status" value="1"/>
</dbReference>
<protein>
    <recommendedName>
        <fullName evidence="3">RING-type E3 ubiquitin transferase</fullName>
        <ecNumber evidence="3">2.3.2.27</ecNumber>
    </recommendedName>
</protein>
<keyword evidence="17" id="KW-1185">Reference proteome</keyword>
<evidence type="ECO:0000256" key="2">
    <source>
        <dbReference type="ARBA" id="ARBA00004141"/>
    </source>
</evidence>
<dbReference type="AlphaFoldDB" id="A0A2H6KCW4"/>
<feature type="transmembrane region" description="Helical" evidence="14">
    <location>
        <begin position="148"/>
        <end position="172"/>
    </location>
</feature>
<dbReference type="InterPro" id="IPR001841">
    <property type="entry name" value="Znf_RING"/>
</dbReference>
<evidence type="ECO:0000256" key="11">
    <source>
        <dbReference type="ARBA" id="ARBA00023136"/>
    </source>
</evidence>